<feature type="domain" description="K Homology" evidence="4">
    <location>
        <begin position="190"/>
        <end position="266"/>
    </location>
</feature>
<accession>A0AAP0M6A1</accession>
<feature type="domain" description="K Homology" evidence="4">
    <location>
        <begin position="430"/>
        <end position="504"/>
    </location>
</feature>
<evidence type="ECO:0000256" key="2">
    <source>
        <dbReference type="PROSITE-ProRule" id="PRU00117"/>
    </source>
</evidence>
<feature type="domain" description="K Homology" evidence="4">
    <location>
        <begin position="77"/>
        <end position="158"/>
    </location>
</feature>
<feature type="region of interest" description="Disordered" evidence="3">
    <location>
        <begin position="549"/>
        <end position="587"/>
    </location>
</feature>
<dbReference type="Pfam" id="PF00013">
    <property type="entry name" value="KH_1"/>
    <property type="match status" value="5"/>
</dbReference>
<dbReference type="InterPro" id="IPR004087">
    <property type="entry name" value="KH_dom"/>
</dbReference>
<keyword evidence="6" id="KW-1185">Reference proteome</keyword>
<proteinExistence type="predicted"/>
<dbReference type="EMBL" id="JBCGBO010000005">
    <property type="protein sequence ID" value="KAK9199539.1"/>
    <property type="molecule type" value="Genomic_DNA"/>
</dbReference>
<feature type="domain" description="K Homology" evidence="4">
    <location>
        <begin position="602"/>
        <end position="672"/>
    </location>
</feature>
<dbReference type="InterPro" id="IPR004088">
    <property type="entry name" value="KH_dom_type_1"/>
</dbReference>
<evidence type="ECO:0000313" key="5">
    <source>
        <dbReference type="EMBL" id="KAK9199539.1"/>
    </source>
</evidence>
<dbReference type="Proteomes" id="UP001428341">
    <property type="component" value="Unassembled WGS sequence"/>
</dbReference>
<feature type="compositionally biased region" description="Low complexity" evidence="3">
    <location>
        <begin position="44"/>
        <end position="69"/>
    </location>
</feature>
<dbReference type="GO" id="GO:0003723">
    <property type="term" value="F:RNA binding"/>
    <property type="evidence" value="ECO:0007669"/>
    <property type="project" value="UniProtKB-UniRule"/>
</dbReference>
<organism evidence="5 6">
    <name type="scientific">Citrus x changshan-huyou</name>
    <dbReference type="NCBI Taxonomy" id="2935761"/>
    <lineage>
        <taxon>Eukaryota</taxon>
        <taxon>Viridiplantae</taxon>
        <taxon>Streptophyta</taxon>
        <taxon>Embryophyta</taxon>
        <taxon>Tracheophyta</taxon>
        <taxon>Spermatophyta</taxon>
        <taxon>Magnoliopsida</taxon>
        <taxon>eudicotyledons</taxon>
        <taxon>Gunneridae</taxon>
        <taxon>Pentapetalae</taxon>
        <taxon>rosids</taxon>
        <taxon>malvids</taxon>
        <taxon>Sapindales</taxon>
        <taxon>Rutaceae</taxon>
        <taxon>Aurantioideae</taxon>
        <taxon>Citrus</taxon>
    </lineage>
</organism>
<dbReference type="SUPFAM" id="SSF54791">
    <property type="entry name" value="Eukaryotic type KH-domain (KH-domain type I)"/>
    <property type="match status" value="5"/>
</dbReference>
<reference evidence="5 6" key="1">
    <citation type="submission" date="2024-05" db="EMBL/GenBank/DDBJ databases">
        <title>Haplotype-resolved chromosome-level genome assembly of Huyou (Citrus changshanensis).</title>
        <authorList>
            <person name="Miao C."/>
            <person name="Chen W."/>
            <person name="Wu Y."/>
            <person name="Wang L."/>
            <person name="Zhao S."/>
            <person name="Grierson D."/>
            <person name="Xu C."/>
            <person name="Chen K."/>
        </authorList>
    </citation>
    <scope>NUCLEOTIDE SEQUENCE [LARGE SCALE GENOMIC DNA]</scope>
    <source>
        <strain evidence="5">01-14</strain>
        <tissue evidence="5">Leaf</tissue>
    </source>
</reference>
<evidence type="ECO:0000313" key="6">
    <source>
        <dbReference type="Proteomes" id="UP001428341"/>
    </source>
</evidence>
<dbReference type="InterPro" id="IPR036612">
    <property type="entry name" value="KH_dom_type_1_sf"/>
</dbReference>
<dbReference type="CDD" id="cd22459">
    <property type="entry name" value="KH-I_PEPPER_rpt1_like"/>
    <property type="match status" value="2"/>
</dbReference>
<evidence type="ECO:0000256" key="1">
    <source>
        <dbReference type="ARBA" id="ARBA00022737"/>
    </source>
</evidence>
<dbReference type="Gene3D" id="3.30.1370.10">
    <property type="entry name" value="K Homology domain, type 1"/>
    <property type="match status" value="3"/>
</dbReference>
<dbReference type="CDD" id="cd22460">
    <property type="entry name" value="KH-I_PEPPER_rpt2_like"/>
    <property type="match status" value="2"/>
</dbReference>
<dbReference type="PROSITE" id="PS50084">
    <property type="entry name" value="KH_TYPE_1"/>
    <property type="match status" value="5"/>
</dbReference>
<feature type="domain" description="K Homology" evidence="4">
    <location>
        <begin position="346"/>
        <end position="419"/>
    </location>
</feature>
<evidence type="ECO:0000256" key="3">
    <source>
        <dbReference type="SAM" id="MobiDB-lite"/>
    </source>
</evidence>
<name>A0AAP0M6A1_9ROSI</name>
<dbReference type="AlphaFoldDB" id="A0AAP0M6A1"/>
<sequence length="713" mass="78559">MDRSRSKRNYYYDHQDYDGDTMGRTKPRYNHYYQPNNNYRHRGNNNNNTNNIMNNNTSINNSNNRANSNPKDPSLMVTTTYRILCHDMKAGGVIGKSGSIIKSIRQHTGAWINVHELIPGDEERIIEISDTRRRDPEGRMPSFSPAQEALFLIHDRILESDGGGGFYGEEEEEYGGGGGVGGGGFRGGGNRVATRMVVSRMHVGCLLGKGGKIIEQMRMETKTQIRILPRDHSLPRCVSMSEEIVQVVGDINNVKNAVAIISSRLRESQHRDRSHFHGRLHSPDRFFPDDDYVPHMNNTARRPSMDGARFSGSNYRSNNYGPRPSGYSIEAGAAPMSDSVQPFYGEDLVFRMLCPIDKVGRVIGESEGIVELLQNEIGVDLKVADPVDGSDEQIITISSEEGPDDELFPAQEALLHIQTRIVDLGADKDNIITTRLLVPSSEIGCLEGRDGSLSEMRRSTGANIQILPREEVPACVSGTDELVQIVGEIQAARDALVEVTTRLRSYLYRDFFQKETPPSSTGPTGSALVVEAASPIDITPAREVQTVTDPPAATHQSVQIPATSQPSKEAAGSVSETVKQNESERREDVPTVINRVPLPLVTRSTLEVVLPDYAVPKLITKSKTLLTRFSEMSGASVSLVEGQPEGTQKIIQISGTPEQVERAQSVLQGFILSSKSLYSSLCLSVCVDVQVFVLGLLWNNAWPIFFDSAQDAD</sequence>
<dbReference type="SMART" id="SM00322">
    <property type="entry name" value="KH"/>
    <property type="match status" value="5"/>
</dbReference>
<comment type="caution">
    <text evidence="5">The sequence shown here is derived from an EMBL/GenBank/DDBJ whole genome shotgun (WGS) entry which is preliminary data.</text>
</comment>
<feature type="region of interest" description="Disordered" evidence="3">
    <location>
        <begin position="298"/>
        <end position="322"/>
    </location>
</feature>
<gene>
    <name evidence="5" type="ORF">WN944_014730</name>
</gene>
<feature type="compositionally biased region" description="Polar residues" evidence="3">
    <location>
        <begin position="554"/>
        <end position="567"/>
    </location>
</feature>
<feature type="compositionally biased region" description="Basic and acidic residues" evidence="3">
    <location>
        <begin position="1"/>
        <end position="23"/>
    </location>
</feature>
<keyword evidence="2" id="KW-0694">RNA-binding</keyword>
<dbReference type="Gene3D" id="3.30.310.210">
    <property type="match status" value="1"/>
</dbReference>
<feature type="region of interest" description="Disordered" evidence="3">
    <location>
        <begin position="1"/>
        <end position="73"/>
    </location>
</feature>
<feature type="compositionally biased region" description="Polar residues" evidence="3">
    <location>
        <begin position="311"/>
        <end position="320"/>
    </location>
</feature>
<keyword evidence="1" id="KW-0677">Repeat</keyword>
<protein>
    <recommendedName>
        <fullName evidence="4">K Homology domain-containing protein</fullName>
    </recommendedName>
</protein>
<evidence type="ECO:0000259" key="4">
    <source>
        <dbReference type="SMART" id="SM00322"/>
    </source>
</evidence>
<dbReference type="PANTHER" id="PTHR10288">
    <property type="entry name" value="KH DOMAIN CONTAINING RNA BINDING PROTEIN"/>
    <property type="match status" value="1"/>
</dbReference>